<reference evidence="1 2" key="1">
    <citation type="submission" date="2015-08" db="EMBL/GenBank/DDBJ databases">
        <title>Next Generation Sequencing and Analysis of the Genome of Puccinia sorghi L Schw, the Causal Agent of Maize Common Rust.</title>
        <authorList>
            <person name="Rochi L."/>
            <person name="Burguener G."/>
            <person name="Darino M."/>
            <person name="Turjanski A."/>
            <person name="Kreff E."/>
            <person name="Dieguez M.J."/>
            <person name="Sacco F."/>
        </authorList>
    </citation>
    <scope>NUCLEOTIDE SEQUENCE [LARGE SCALE GENOMIC DNA]</scope>
    <source>
        <strain evidence="1 2">RO10H11247</strain>
    </source>
</reference>
<dbReference type="AlphaFoldDB" id="A0A0L6UZ83"/>
<keyword evidence="2" id="KW-1185">Reference proteome</keyword>
<dbReference type="PANTHER" id="PTHR11439">
    <property type="entry name" value="GAG-POL-RELATED RETROTRANSPOSON"/>
    <property type="match status" value="1"/>
</dbReference>
<evidence type="ECO:0000313" key="1">
    <source>
        <dbReference type="EMBL" id="KNZ53836.1"/>
    </source>
</evidence>
<organism evidence="1 2">
    <name type="scientific">Puccinia sorghi</name>
    <dbReference type="NCBI Taxonomy" id="27349"/>
    <lineage>
        <taxon>Eukaryota</taxon>
        <taxon>Fungi</taxon>
        <taxon>Dikarya</taxon>
        <taxon>Basidiomycota</taxon>
        <taxon>Pucciniomycotina</taxon>
        <taxon>Pucciniomycetes</taxon>
        <taxon>Pucciniales</taxon>
        <taxon>Pucciniaceae</taxon>
        <taxon>Puccinia</taxon>
    </lineage>
</organism>
<gene>
    <name evidence="1" type="ORF">VP01_3122g3</name>
</gene>
<dbReference type="PANTHER" id="PTHR11439:SF483">
    <property type="entry name" value="PEPTIDE SYNTHASE GLIP-LIKE, PUTATIVE (AFU_ORTHOLOGUE AFUA_3G12920)-RELATED"/>
    <property type="match status" value="1"/>
</dbReference>
<dbReference type="VEuPathDB" id="FungiDB:VP01_3122g3"/>
<dbReference type="CDD" id="cd09272">
    <property type="entry name" value="RNase_HI_RT_Ty1"/>
    <property type="match status" value="1"/>
</dbReference>
<dbReference type="EMBL" id="LAVV01008083">
    <property type="protein sequence ID" value="KNZ53836.1"/>
    <property type="molecule type" value="Genomic_DNA"/>
</dbReference>
<comment type="caution">
    <text evidence="1">The sequence shown here is derived from an EMBL/GenBank/DDBJ whole genome shotgun (WGS) entry which is preliminary data.</text>
</comment>
<protein>
    <recommendedName>
        <fullName evidence="3">Reverse transcriptase Ty1/copia-type domain-containing protein</fullName>
    </recommendedName>
</protein>
<dbReference type="Proteomes" id="UP000037035">
    <property type="component" value="Unassembled WGS sequence"/>
</dbReference>
<sequence length="535" mass="59244">MSQPIFQIPSKLIRAGSRMLKPNRILAMGGGGRIGANRARVDSPTKCYAWCSTASRQSDTTASETTEPVVGNNPLGWADVMGVDQDLMQRDPGGSATAGRLVTLRTFLVHALKIQSPVLQLDLKAAFRHLLLHQQTPEGNPRAAAPSESSGSLDVSIPSRRCQAMAAWLLDHQLVQSNADPCLYLGRQFHVFFLHDSVLILGNSDKFKAEILAPRFASGATDLLHEVETVLGIQITRRREEDGDQDTLYLSQSKLISKAFKELKGLDESAGGQEAQTPLTPKLHLPEADEWEHKEFMGTGKNYRQSVGQLTQIGSTTRPDISYASSYLSQFAEKPGMRHWAQVSRCWQYLQATQHKALRLRISPQAPFALEIWSDANWAGDLSSRASQSGYLACLHGACVSWNSARQLTVSLSSTESEMRALVEATQELIWLQRLVKELNTLSPSSGSSNQTLPPDKLSHMNYIDNHSLACLLANNSFHSKTKHIDVHTKWLRQHVNNHVLTYQWIPTSNMIADCLTKPAPKSSYSLLCDEISLL</sequence>
<dbReference type="OrthoDB" id="3344688at2759"/>
<name>A0A0L6UZ83_9BASI</name>
<accession>A0A0L6UZ83</accession>
<proteinExistence type="predicted"/>
<evidence type="ECO:0008006" key="3">
    <source>
        <dbReference type="Google" id="ProtNLM"/>
    </source>
</evidence>
<evidence type="ECO:0000313" key="2">
    <source>
        <dbReference type="Proteomes" id="UP000037035"/>
    </source>
</evidence>